<evidence type="ECO:0000259" key="2">
    <source>
        <dbReference type="Pfam" id="PF04773"/>
    </source>
</evidence>
<dbReference type="Pfam" id="PF04773">
    <property type="entry name" value="FecR"/>
    <property type="match status" value="1"/>
</dbReference>
<feature type="compositionally biased region" description="Basic and acidic residues" evidence="1">
    <location>
        <begin position="255"/>
        <end position="280"/>
    </location>
</feature>
<dbReference type="Gene3D" id="2.60.120.1440">
    <property type="match status" value="1"/>
</dbReference>
<keyword evidence="4" id="KW-1185">Reference proteome</keyword>
<reference evidence="4" key="1">
    <citation type="journal article" date="2019" name="Int. J. Syst. Evol. Microbiol.">
        <title>The Global Catalogue of Microorganisms (GCM) 10K type strain sequencing project: providing services to taxonomists for standard genome sequencing and annotation.</title>
        <authorList>
            <consortium name="The Broad Institute Genomics Platform"/>
            <consortium name="The Broad Institute Genome Sequencing Center for Infectious Disease"/>
            <person name="Wu L."/>
            <person name="Ma J."/>
        </authorList>
    </citation>
    <scope>NUCLEOTIDE SEQUENCE [LARGE SCALE GENOMIC DNA]</scope>
    <source>
        <strain evidence="4">CGMCC 1.18575</strain>
    </source>
</reference>
<dbReference type="EMBL" id="JBHSMI010000030">
    <property type="protein sequence ID" value="MFC5405714.1"/>
    <property type="molecule type" value="Genomic_DNA"/>
</dbReference>
<dbReference type="InterPro" id="IPR006860">
    <property type="entry name" value="FecR"/>
</dbReference>
<organism evidence="3 4">
    <name type="scientific">Cohnella soli</name>
    <dbReference type="NCBI Taxonomy" id="425005"/>
    <lineage>
        <taxon>Bacteria</taxon>
        <taxon>Bacillati</taxon>
        <taxon>Bacillota</taxon>
        <taxon>Bacilli</taxon>
        <taxon>Bacillales</taxon>
        <taxon>Paenibacillaceae</taxon>
        <taxon>Cohnella</taxon>
    </lineage>
</organism>
<protein>
    <submittedName>
        <fullName evidence="3">FecR domain-containing protein</fullName>
    </submittedName>
</protein>
<feature type="domain" description="FecR protein" evidence="2">
    <location>
        <begin position="9"/>
        <end position="111"/>
    </location>
</feature>
<evidence type="ECO:0000256" key="1">
    <source>
        <dbReference type="SAM" id="MobiDB-lite"/>
    </source>
</evidence>
<dbReference type="Proteomes" id="UP001596113">
    <property type="component" value="Unassembled WGS sequence"/>
</dbReference>
<dbReference type="PANTHER" id="PTHR38731">
    <property type="entry name" value="LIPL45-RELATED LIPOPROTEIN-RELATED"/>
    <property type="match status" value="1"/>
</dbReference>
<accession>A0ABW0HXH8</accession>
<gene>
    <name evidence="3" type="ORF">ACFPOF_23460</name>
</gene>
<evidence type="ECO:0000313" key="3">
    <source>
        <dbReference type="EMBL" id="MFC5405714.1"/>
    </source>
</evidence>
<name>A0ABW0HXH8_9BACL</name>
<dbReference type="PANTHER" id="PTHR38731:SF1">
    <property type="entry name" value="FECR PROTEIN DOMAIN-CONTAINING PROTEIN"/>
    <property type="match status" value="1"/>
</dbReference>
<sequence>MSLNEGDILTVGSNGSAVLAFANGSAEDDRMTVTAGSTLSFSKLSNRKGTITKVSMFNGSAWVEVKSITNKDDAFSLETPTAIMGVRGTHLLVTVDPISGATHLTVAAGIVNTRTTDADNPDEKDVYPTQSALVVNDGKDLSQVTIASVDVTRLLKQSDGRIAQAIMEAAGEIQIENDRKMNQYLVQLAPQDNQSEKTRVKTNVENILGAITDQALSEGLISQSRINEILNAVREQAGVEIDLTKKSIMLTEEEKRVKEEQRKKDEEARKRAEERLEQERGSANNGLPSNSGKSVRSERKPNAKNCWRKTNGQ</sequence>
<feature type="region of interest" description="Disordered" evidence="1">
    <location>
        <begin position="255"/>
        <end position="313"/>
    </location>
</feature>
<dbReference type="RefSeq" id="WP_378137243.1">
    <property type="nucleotide sequence ID" value="NZ_JBHSMI010000030.1"/>
</dbReference>
<evidence type="ECO:0000313" key="4">
    <source>
        <dbReference type="Proteomes" id="UP001596113"/>
    </source>
</evidence>
<comment type="caution">
    <text evidence="3">The sequence shown here is derived from an EMBL/GenBank/DDBJ whole genome shotgun (WGS) entry which is preliminary data.</text>
</comment>
<proteinExistence type="predicted"/>
<feature type="compositionally biased region" description="Polar residues" evidence="1">
    <location>
        <begin position="281"/>
        <end position="294"/>
    </location>
</feature>